<evidence type="ECO:0000313" key="4">
    <source>
        <dbReference type="Proteomes" id="UP000262917"/>
    </source>
</evidence>
<feature type="domain" description="DUF2272" evidence="2">
    <location>
        <begin position="88"/>
        <end position="292"/>
    </location>
</feature>
<reference evidence="3 4" key="1">
    <citation type="submission" date="2018-08" db="EMBL/GenBank/DDBJ databases">
        <title>Lysobacter weifangensis sp. nov., a new member of the family 'Xanthomonadaceae', isolated from soil in a farmland.</title>
        <authorList>
            <person name="Zhao H."/>
        </authorList>
    </citation>
    <scope>NUCLEOTIDE SEQUENCE [LARGE SCALE GENOMIC DNA]</scope>
    <source>
        <strain evidence="3 4">WF-2</strain>
    </source>
</reference>
<protein>
    <submittedName>
        <fullName evidence="3">DUF2272 domain-containing protein</fullName>
    </submittedName>
</protein>
<feature type="signal peptide" evidence="1">
    <location>
        <begin position="1"/>
        <end position="28"/>
    </location>
</feature>
<gene>
    <name evidence="3" type="ORF">D0Y53_05545</name>
</gene>
<proteinExistence type="predicted"/>
<feature type="chain" id="PRO_5016962154" evidence="1">
    <location>
        <begin position="29"/>
        <end position="332"/>
    </location>
</feature>
<organism evidence="3 4">
    <name type="scientific">Cognatiluteimonas weifangensis</name>
    <dbReference type="NCBI Taxonomy" id="2303539"/>
    <lineage>
        <taxon>Bacteria</taxon>
        <taxon>Pseudomonadati</taxon>
        <taxon>Pseudomonadota</taxon>
        <taxon>Gammaproteobacteria</taxon>
        <taxon>Lysobacterales</taxon>
        <taxon>Lysobacteraceae</taxon>
        <taxon>Cognatiluteimonas</taxon>
    </lineage>
</organism>
<keyword evidence="4" id="KW-1185">Reference proteome</keyword>
<dbReference type="OrthoDB" id="8836344at2"/>
<dbReference type="InterPro" id="IPR019262">
    <property type="entry name" value="DUF2272"/>
</dbReference>
<evidence type="ECO:0000313" key="3">
    <source>
        <dbReference type="EMBL" id="RFP61188.1"/>
    </source>
</evidence>
<evidence type="ECO:0000259" key="2">
    <source>
        <dbReference type="Pfam" id="PF10030"/>
    </source>
</evidence>
<name>A0A372DNN4_9GAMM</name>
<keyword evidence="1" id="KW-0732">Signal</keyword>
<dbReference type="Pfam" id="PF10030">
    <property type="entry name" value="DUF2272"/>
    <property type="match status" value="1"/>
</dbReference>
<evidence type="ECO:0000256" key="1">
    <source>
        <dbReference type="SAM" id="SignalP"/>
    </source>
</evidence>
<accession>A0A372DNN4</accession>
<dbReference type="RefSeq" id="WP_117202213.1">
    <property type="nucleotide sequence ID" value="NZ_JBHTBK010000001.1"/>
</dbReference>
<dbReference type="EMBL" id="QVPD01000004">
    <property type="protein sequence ID" value="RFP61188.1"/>
    <property type="molecule type" value="Genomic_DNA"/>
</dbReference>
<dbReference type="AlphaFoldDB" id="A0A372DNN4"/>
<dbReference type="InterPro" id="IPR014545">
    <property type="entry name" value="UCP028415"/>
</dbReference>
<sequence length="332" mass="34845">MAFARPHRSIPALLLLAALALAAGDAAAAGDCGSSQPAPADSLAARIAAIACRENALWHSPFIDGRGRLASMTVAEAETARLRDGVTPAWKRVVDYWRGSGLLWGMRGAAGAATCGYATDAGDSSPACRAFLVDKPWSAAFVSYVLLQAGVPGFRPSASHIDYVRDAYRRPDRSPYTLVDPVAAIPAPGDLLCYVRGSTAVVDHAGLLAFLADNADAGLAMHCDIAVAISPAPDRLYLVGGNVLQGVTLRMLPLNRRGRFWSLPQGTPVGCAPDNEDACSFNRQNWVALLKLKPLSPLPAVRLPLPPAPVSPGQCCVHCVLGAGIPRCPRTP</sequence>
<comment type="caution">
    <text evidence="3">The sequence shown here is derived from an EMBL/GenBank/DDBJ whole genome shotgun (WGS) entry which is preliminary data.</text>
</comment>
<dbReference type="Proteomes" id="UP000262917">
    <property type="component" value="Unassembled WGS sequence"/>
</dbReference>
<dbReference type="PIRSF" id="PIRSF028415">
    <property type="entry name" value="UCP028415"/>
    <property type="match status" value="1"/>
</dbReference>